<keyword evidence="1" id="KW-0227">DNA damage</keyword>
<proteinExistence type="inferred from homology"/>
<reference evidence="6" key="1">
    <citation type="submission" date="2020-08" db="EMBL/GenBank/DDBJ databases">
        <title>Genome sequencing and assembly of the red palm weevil Rhynchophorus ferrugineus.</title>
        <authorList>
            <person name="Dias G.B."/>
            <person name="Bergman C.M."/>
            <person name="Manee M."/>
        </authorList>
    </citation>
    <scope>NUCLEOTIDE SEQUENCE</scope>
    <source>
        <strain evidence="6">AA-2017</strain>
        <tissue evidence="6">Whole larva</tissue>
    </source>
</reference>
<feature type="compositionally biased region" description="Basic and acidic residues" evidence="2">
    <location>
        <begin position="28"/>
        <end position="37"/>
    </location>
</feature>
<dbReference type="Pfam" id="PF21530">
    <property type="entry name" value="Pif1_2B_dom"/>
    <property type="match status" value="1"/>
</dbReference>
<dbReference type="GO" id="GO:0006310">
    <property type="term" value="P:DNA recombination"/>
    <property type="evidence" value="ECO:0007669"/>
    <property type="project" value="UniProtKB-KW"/>
</dbReference>
<evidence type="ECO:0000259" key="3">
    <source>
        <dbReference type="Pfam" id="PF05970"/>
    </source>
</evidence>
<dbReference type="AlphaFoldDB" id="A0A834IV00"/>
<dbReference type="Gene3D" id="3.40.50.300">
    <property type="entry name" value="P-loop containing nucleotide triphosphate hydrolases"/>
    <property type="match status" value="1"/>
</dbReference>
<dbReference type="GO" id="GO:0043139">
    <property type="term" value="F:5'-3' DNA helicase activity"/>
    <property type="evidence" value="ECO:0007669"/>
    <property type="project" value="UniProtKB-EC"/>
</dbReference>
<name>A0A834IV00_RHYFE</name>
<evidence type="ECO:0000259" key="5">
    <source>
        <dbReference type="Pfam" id="PF21530"/>
    </source>
</evidence>
<dbReference type="InterPro" id="IPR049163">
    <property type="entry name" value="Pif1-like_2B_dom"/>
</dbReference>
<dbReference type="InterPro" id="IPR025476">
    <property type="entry name" value="Helitron_helicase-like"/>
</dbReference>
<comment type="catalytic activity">
    <reaction evidence="1">
        <text>ATP + H2O = ADP + phosphate + H(+)</text>
        <dbReference type="Rhea" id="RHEA:13065"/>
        <dbReference type="ChEBI" id="CHEBI:15377"/>
        <dbReference type="ChEBI" id="CHEBI:15378"/>
        <dbReference type="ChEBI" id="CHEBI:30616"/>
        <dbReference type="ChEBI" id="CHEBI:43474"/>
        <dbReference type="ChEBI" id="CHEBI:456216"/>
        <dbReference type="EC" id="5.6.2.3"/>
    </reaction>
</comment>
<feature type="domain" description="Helitron helicase-like" evidence="4">
    <location>
        <begin position="334"/>
        <end position="501"/>
    </location>
</feature>
<dbReference type="GO" id="GO:0006281">
    <property type="term" value="P:DNA repair"/>
    <property type="evidence" value="ECO:0007669"/>
    <property type="project" value="UniProtKB-KW"/>
</dbReference>
<comment type="similarity">
    <text evidence="1">Belongs to the helicase family.</text>
</comment>
<feature type="compositionally biased region" description="Polar residues" evidence="2">
    <location>
        <begin position="15"/>
        <end position="27"/>
    </location>
</feature>
<keyword evidence="1" id="KW-0547">Nucleotide-binding</keyword>
<dbReference type="PANTHER" id="PTHR10492:SF57">
    <property type="entry name" value="ATP-DEPENDENT DNA HELICASE"/>
    <property type="match status" value="1"/>
</dbReference>
<dbReference type="EC" id="5.6.2.3" evidence="1"/>
<evidence type="ECO:0000313" key="7">
    <source>
        <dbReference type="Proteomes" id="UP000625711"/>
    </source>
</evidence>
<dbReference type="GO" id="GO:0000723">
    <property type="term" value="P:telomere maintenance"/>
    <property type="evidence" value="ECO:0007669"/>
    <property type="project" value="InterPro"/>
</dbReference>
<dbReference type="Proteomes" id="UP000625711">
    <property type="component" value="Unassembled WGS sequence"/>
</dbReference>
<dbReference type="EMBL" id="JAACXV010000004">
    <property type="protein sequence ID" value="KAF7287552.1"/>
    <property type="molecule type" value="Genomic_DNA"/>
</dbReference>
<organism evidence="6 7">
    <name type="scientific">Rhynchophorus ferrugineus</name>
    <name type="common">Red palm weevil</name>
    <name type="synonym">Curculio ferrugineus</name>
    <dbReference type="NCBI Taxonomy" id="354439"/>
    <lineage>
        <taxon>Eukaryota</taxon>
        <taxon>Metazoa</taxon>
        <taxon>Ecdysozoa</taxon>
        <taxon>Arthropoda</taxon>
        <taxon>Hexapoda</taxon>
        <taxon>Insecta</taxon>
        <taxon>Pterygota</taxon>
        <taxon>Neoptera</taxon>
        <taxon>Endopterygota</taxon>
        <taxon>Coleoptera</taxon>
        <taxon>Polyphaga</taxon>
        <taxon>Cucujiformia</taxon>
        <taxon>Curculionidae</taxon>
        <taxon>Dryophthorinae</taxon>
        <taxon>Rhynchophorus</taxon>
    </lineage>
</organism>
<keyword evidence="1" id="KW-0378">Hydrolase</keyword>
<comment type="caution">
    <text evidence="6">The sequence shown here is derived from an EMBL/GenBank/DDBJ whole genome shotgun (WGS) entry which is preliminary data.</text>
</comment>
<keyword evidence="1" id="KW-0233">DNA recombination</keyword>
<feature type="domain" description="DNA helicase Pif1-like 2B" evidence="5">
    <location>
        <begin position="1206"/>
        <end position="1247"/>
    </location>
</feature>
<feature type="domain" description="DNA helicase Pif1-like DEAD-box helicase" evidence="3">
    <location>
        <begin position="964"/>
        <end position="1154"/>
    </location>
</feature>
<evidence type="ECO:0000259" key="4">
    <source>
        <dbReference type="Pfam" id="PF14214"/>
    </source>
</evidence>
<gene>
    <name evidence="6" type="ORF">GWI33_005916</name>
</gene>
<feature type="region of interest" description="Disordered" evidence="2">
    <location>
        <begin position="1"/>
        <end position="37"/>
    </location>
</feature>
<dbReference type="SUPFAM" id="SSF52540">
    <property type="entry name" value="P-loop containing nucleoside triphosphate hydrolases"/>
    <property type="match status" value="2"/>
</dbReference>
<evidence type="ECO:0000313" key="6">
    <source>
        <dbReference type="EMBL" id="KAF7287552.1"/>
    </source>
</evidence>
<keyword evidence="7" id="KW-1185">Reference proteome</keyword>
<dbReference type="GO" id="GO:0005524">
    <property type="term" value="F:ATP binding"/>
    <property type="evidence" value="ECO:0007669"/>
    <property type="project" value="UniProtKB-KW"/>
</dbReference>
<dbReference type="InterPro" id="IPR010285">
    <property type="entry name" value="DNA_helicase_pif1-like_DEAD"/>
</dbReference>
<dbReference type="PANTHER" id="PTHR10492">
    <property type="match status" value="1"/>
</dbReference>
<dbReference type="InterPro" id="IPR027417">
    <property type="entry name" value="P-loop_NTPase"/>
</dbReference>
<dbReference type="Pfam" id="PF14214">
    <property type="entry name" value="Helitron_like_N"/>
    <property type="match status" value="1"/>
</dbReference>
<dbReference type="OrthoDB" id="8121869at2759"/>
<dbReference type="GO" id="GO:0016787">
    <property type="term" value="F:hydrolase activity"/>
    <property type="evidence" value="ECO:0007669"/>
    <property type="project" value="UniProtKB-KW"/>
</dbReference>
<keyword evidence="1" id="KW-0347">Helicase</keyword>
<comment type="cofactor">
    <cofactor evidence="1">
        <name>Mg(2+)</name>
        <dbReference type="ChEBI" id="CHEBI:18420"/>
    </cofactor>
</comment>
<protein>
    <recommendedName>
        <fullName evidence="1">ATP-dependent DNA helicase</fullName>
        <ecNumber evidence="1">5.6.2.3</ecNumber>
    </recommendedName>
</protein>
<keyword evidence="1" id="KW-0234">DNA repair</keyword>
<dbReference type="Pfam" id="PF05970">
    <property type="entry name" value="PIF1"/>
    <property type="match status" value="1"/>
</dbReference>
<evidence type="ECO:0000256" key="1">
    <source>
        <dbReference type="RuleBase" id="RU363044"/>
    </source>
</evidence>
<evidence type="ECO:0000256" key="2">
    <source>
        <dbReference type="SAM" id="MobiDB-lite"/>
    </source>
</evidence>
<accession>A0A834IV00</accession>
<keyword evidence="1" id="KW-0067">ATP-binding</keyword>
<sequence length="1263" mass="144178">MPPVRRSNLGRRTRNAINQANYRSNRTAQERDDGNERERIRISQTREARARHSTNNRASLNRAAFSYDVSIDYSNYQGVVIGSMNLVCSHCKALKYKNEANGLCCANGKVKLIPLDPSPEPLYSLVSGIGTDSIHFLTHIQQYNNCFQMTSFGATNAVRENFMPTFKIQGQIYHRAGSLLPVSDSDNKFLQIYFMGNSPQEIDLRCAHNNLVKRSIVEQLQTLFHQHNQLIILFKTALDLMPSDNHKIVIRADKTPAGQHTRRFNAPTIDEVAIVVVGENLESRDIVLHRRNDQLQRIKETHRSYDALQYPIIFWQGEDGYDLSIKMINPITDNHILKCRRLYHKYVVDMYVKIEAERLTFIRLNQTKLRTEEYIHLRDAINTDGNAQNVGRMTILPATYIGSSRHIHEYAQDAMSYVHHYGTADLFITFTCNPQWIEIKQELFPGQSPIDRHDITARVFRQKLKSLMNFIVKHNVFGKTRCWMYSVEWQKRGLPHAHILIWLVEKIRPNEVDAVISAEIPNVQVDPGLHEVVIKNMIHGPCGTLNQNSPCMMDGKCSKRYPRTLISETITGNDGYPLYRRRSTADNGKSTIVKLNQQDIEIDNRWIVPYSPILSKTFKAHINVESCHSVKSIKYICKYVTKGSDMAVIGIGAENSNDEVTQYQMGRYVSSNEAVWRIFSFPIHERHPSVVHLAVHLENGQRVYFTAQNAVQRAAQPPSTTITSFFETCQNDDFAQTLLYSEMPKYYTWNQSSRRFIRRKQGKPVPGYTDVYSTDAIGRIYSVHPSNDECFYLRLLLVNVRGPTSFQQLRTVDGELCGFYREACQRLQLLENDAHWDQTLNDAVISSHAHQIRTLFSIIISTCFPSNPIDLWMKYKDYMCDDVLYQIRNRMGNPNIQISEEIYNEALISIEDMCLIMSNKLLIQLGLTAPNRPMHDAFNQELHRERLYDLNALKELIQTNLPLLNEQQKYVFETLMKVTNDETGGIYFLDAPGGTGKTFLISLILATIRSQNKIALALASLGIAATLLEGGRTAHSALKLPLNMQSNETPTCNVSKNSAMAKVLQQCKLIVWDECTMAHKKSLEALDRTLKDLRSNNNRFGGAMILLAGDFRQTLPVIPRSMPADELNACLKSSNLLKHVKKVFPDVSQNYRNHDWLSERAILAAKNIDVNELNFKIQEQITGELRIYKSVDSATNQDDVVNYPPEFLNSLDLPGLPPHNLQLKVGSVVIMLRNINQPRLCNGTRLATNLFDRTKSVGSASNL</sequence>